<sequence length="152" mass="16644">MNTELLKDVEEPEVQPAEVTADSVKSPKAGVFVVHPGSIAAHIKERKCKTRGGSSRPPVKRKLASGLSSSRGVRAKNSTSKDDDPILSISDDDEGLSNCFELKDANACHLKISAITPPAWKALPYNREVISLLSENHLRERTETPNVVVFWQ</sequence>
<reference evidence="2" key="2">
    <citation type="submission" date="2022-01" db="EMBL/GenBank/DDBJ databases">
        <authorList>
            <person name="Yamashiro T."/>
            <person name="Shiraishi A."/>
            <person name="Satake H."/>
            <person name="Nakayama K."/>
        </authorList>
    </citation>
    <scope>NUCLEOTIDE SEQUENCE</scope>
</reference>
<organism evidence="2 3">
    <name type="scientific">Tanacetum coccineum</name>
    <dbReference type="NCBI Taxonomy" id="301880"/>
    <lineage>
        <taxon>Eukaryota</taxon>
        <taxon>Viridiplantae</taxon>
        <taxon>Streptophyta</taxon>
        <taxon>Embryophyta</taxon>
        <taxon>Tracheophyta</taxon>
        <taxon>Spermatophyta</taxon>
        <taxon>Magnoliopsida</taxon>
        <taxon>eudicotyledons</taxon>
        <taxon>Gunneridae</taxon>
        <taxon>Pentapetalae</taxon>
        <taxon>asterids</taxon>
        <taxon>campanulids</taxon>
        <taxon>Asterales</taxon>
        <taxon>Asteraceae</taxon>
        <taxon>Asteroideae</taxon>
        <taxon>Anthemideae</taxon>
        <taxon>Anthemidinae</taxon>
        <taxon>Tanacetum</taxon>
    </lineage>
</organism>
<dbReference type="Proteomes" id="UP001151760">
    <property type="component" value="Unassembled WGS sequence"/>
</dbReference>
<evidence type="ECO:0000313" key="2">
    <source>
        <dbReference type="EMBL" id="GJS68368.1"/>
    </source>
</evidence>
<accession>A0ABQ4XSL7</accession>
<comment type="caution">
    <text evidence="2">The sequence shown here is derived from an EMBL/GenBank/DDBJ whole genome shotgun (WGS) entry which is preliminary data.</text>
</comment>
<name>A0ABQ4XSL7_9ASTR</name>
<evidence type="ECO:0000256" key="1">
    <source>
        <dbReference type="SAM" id="MobiDB-lite"/>
    </source>
</evidence>
<protein>
    <submittedName>
        <fullName evidence="2">Uncharacterized protein</fullName>
    </submittedName>
</protein>
<feature type="region of interest" description="Disordered" evidence="1">
    <location>
        <begin position="1"/>
        <end position="23"/>
    </location>
</feature>
<feature type="region of interest" description="Disordered" evidence="1">
    <location>
        <begin position="43"/>
        <end position="89"/>
    </location>
</feature>
<evidence type="ECO:0000313" key="3">
    <source>
        <dbReference type="Proteomes" id="UP001151760"/>
    </source>
</evidence>
<reference evidence="2" key="1">
    <citation type="journal article" date="2022" name="Int. J. Mol. Sci.">
        <title>Draft Genome of Tanacetum Coccineum: Genomic Comparison of Closely Related Tanacetum-Family Plants.</title>
        <authorList>
            <person name="Yamashiro T."/>
            <person name="Shiraishi A."/>
            <person name="Nakayama K."/>
            <person name="Satake H."/>
        </authorList>
    </citation>
    <scope>NUCLEOTIDE SEQUENCE</scope>
</reference>
<proteinExistence type="predicted"/>
<gene>
    <name evidence="2" type="ORF">Tco_0682933</name>
</gene>
<keyword evidence="3" id="KW-1185">Reference proteome</keyword>
<dbReference type="EMBL" id="BQNB010009784">
    <property type="protein sequence ID" value="GJS68368.1"/>
    <property type="molecule type" value="Genomic_DNA"/>
</dbReference>